<evidence type="ECO:0000313" key="1">
    <source>
        <dbReference type="Proteomes" id="UP000515146"/>
    </source>
</evidence>
<protein>
    <submittedName>
        <fullName evidence="2">Probable basic-leucine zipper transcription factor S isoform X1</fullName>
    </submittedName>
</protein>
<dbReference type="OrthoDB" id="6514900at2759"/>
<dbReference type="AlphaFoldDB" id="A0A6P6XSB9"/>
<evidence type="ECO:0000313" key="2">
    <source>
        <dbReference type="RefSeq" id="XP_027195718.1"/>
    </source>
</evidence>
<accession>A0A6P6XSB9</accession>
<organism evidence="1 2">
    <name type="scientific">Dermatophagoides pteronyssinus</name>
    <name type="common">European house dust mite</name>
    <dbReference type="NCBI Taxonomy" id="6956"/>
    <lineage>
        <taxon>Eukaryota</taxon>
        <taxon>Metazoa</taxon>
        <taxon>Ecdysozoa</taxon>
        <taxon>Arthropoda</taxon>
        <taxon>Chelicerata</taxon>
        <taxon>Arachnida</taxon>
        <taxon>Acari</taxon>
        <taxon>Acariformes</taxon>
        <taxon>Sarcoptiformes</taxon>
        <taxon>Astigmata</taxon>
        <taxon>Psoroptidia</taxon>
        <taxon>Analgoidea</taxon>
        <taxon>Pyroglyphidae</taxon>
        <taxon>Dermatophagoidinae</taxon>
        <taxon>Dermatophagoides</taxon>
    </lineage>
</organism>
<gene>
    <name evidence="2" type="primary">LOC113790273</name>
</gene>
<keyword evidence="1" id="KW-1185">Reference proteome</keyword>
<dbReference type="RefSeq" id="XP_027195718.1">
    <property type="nucleotide sequence ID" value="XM_027339917.1"/>
</dbReference>
<proteinExistence type="predicted"/>
<dbReference type="KEGG" id="dpte:113790273"/>
<sequence>MAIIMTIIYDLYFISSLSSTTSSSSLSFASSASIFGGVHATPIFSNDPSTLSSSSLSSSTLQSKMIVNNNNNNDNNPNQLMNWIRFLNYRLPIILKTSFSNNNIDNNVVVDDDSGNNNDDDLDVDFDGLNNYKEKPINILSTTTIKKLPLSTEVVEKNEKFIHKMINNEEKSNWQKKIDENVNDDINDNNINERKKRSGIADQRLAELLELARMDMIRKLVRDNNQIKHHSSMIDDDDIAYGLIDPHIIGRRR</sequence>
<dbReference type="InParanoid" id="A0A6P6XSB9"/>
<name>A0A6P6XSB9_DERPT</name>
<dbReference type="Proteomes" id="UP000515146">
    <property type="component" value="Unplaced"/>
</dbReference>
<reference evidence="2" key="1">
    <citation type="submission" date="2025-08" db="UniProtKB">
        <authorList>
            <consortium name="RefSeq"/>
        </authorList>
    </citation>
    <scope>IDENTIFICATION</scope>
    <source>
        <strain evidence="2">Airmid</strain>
    </source>
</reference>